<dbReference type="EMBL" id="BEXA01000010">
    <property type="protein sequence ID" value="GAY74386.1"/>
    <property type="molecule type" value="Genomic_DNA"/>
</dbReference>
<dbReference type="RefSeq" id="WP_148094905.1">
    <property type="nucleotide sequence ID" value="NZ_BEXA01000010.1"/>
</dbReference>
<keyword evidence="2" id="KW-1185">Reference proteome</keyword>
<dbReference type="OrthoDB" id="2329985at2"/>
<accession>A0A401FPZ0</accession>
<evidence type="ECO:0008006" key="3">
    <source>
        <dbReference type="Google" id="ProtNLM"/>
    </source>
</evidence>
<sequence>MEYYVKLQAPHIVYEGPNGRPLKTKLRSNLIIKVFLKVITSTDEVWYNIGGSQWINGVQSRQSEAPVGVATKPITRLISQVTELTGYIDFIDHQLVNVYDQPYGKIKNQIISGTTVTISSVMIDDQQIKWYTIGESEVIPARYVIIK</sequence>
<reference evidence="1 2" key="1">
    <citation type="submission" date="2017-11" db="EMBL/GenBank/DDBJ databases">
        <title>Draft Genome Sequence of Lactobacillus curieae NBRC 111893 isolated from Koso, a Japanese sugar-Vegetable Fermented Beverage.</title>
        <authorList>
            <person name="Chiou T.Y."/>
            <person name="Oshima K."/>
            <person name="Suda W."/>
            <person name="Hattori M."/>
            <person name="Takahashi T."/>
        </authorList>
    </citation>
    <scope>NUCLEOTIDE SEQUENCE [LARGE SCALE GENOMIC DNA]</scope>
    <source>
        <strain evidence="1 2">NBRC111893</strain>
    </source>
</reference>
<evidence type="ECO:0000313" key="1">
    <source>
        <dbReference type="EMBL" id="GAY74386.1"/>
    </source>
</evidence>
<evidence type="ECO:0000313" key="2">
    <source>
        <dbReference type="Proteomes" id="UP000286974"/>
    </source>
</evidence>
<dbReference type="AlphaFoldDB" id="A0A401FPZ0"/>
<protein>
    <recommendedName>
        <fullName evidence="3">MucBP domain-containing protein</fullName>
    </recommendedName>
</protein>
<dbReference type="Proteomes" id="UP000286974">
    <property type="component" value="Unassembled WGS sequence"/>
</dbReference>
<name>A0A401FPZ0_9LACO</name>
<gene>
    <name evidence="1" type="ORF">NBRC111893_2532</name>
</gene>
<comment type="caution">
    <text evidence="1">The sequence shown here is derived from an EMBL/GenBank/DDBJ whole genome shotgun (WGS) entry which is preliminary data.</text>
</comment>
<proteinExistence type="predicted"/>
<organism evidence="1 2">
    <name type="scientific">Lentilactobacillus kosonis</name>
    <dbReference type="NCBI Taxonomy" id="2810561"/>
    <lineage>
        <taxon>Bacteria</taxon>
        <taxon>Bacillati</taxon>
        <taxon>Bacillota</taxon>
        <taxon>Bacilli</taxon>
        <taxon>Lactobacillales</taxon>
        <taxon>Lactobacillaceae</taxon>
        <taxon>Lentilactobacillus</taxon>
    </lineage>
</organism>